<feature type="compositionally biased region" description="Basic residues" evidence="2">
    <location>
        <begin position="435"/>
        <end position="446"/>
    </location>
</feature>
<reference evidence="4 5" key="1">
    <citation type="submission" date="2018-05" db="EMBL/GenBank/DDBJ databases">
        <title>Genome sequencing and assembly of the regulated plant pathogen Lachnellula willkommii and related sister species for the development of diagnostic species identification markers.</title>
        <authorList>
            <person name="Giroux E."/>
            <person name="Bilodeau G."/>
        </authorList>
    </citation>
    <scope>NUCLEOTIDE SEQUENCE [LARGE SCALE GENOMIC DNA]</scope>
    <source>
        <strain evidence="4 5">CBS 197.66</strain>
    </source>
</reference>
<feature type="compositionally biased region" description="Basic and acidic residues" evidence="2">
    <location>
        <begin position="65"/>
        <end position="131"/>
    </location>
</feature>
<feature type="region of interest" description="Disordered" evidence="2">
    <location>
        <begin position="34"/>
        <end position="206"/>
    </location>
</feature>
<feature type="compositionally biased region" description="Basic residues" evidence="2">
    <location>
        <begin position="242"/>
        <end position="255"/>
    </location>
</feature>
<comment type="caution">
    <text evidence="4">The sequence shown here is derived from an EMBL/GenBank/DDBJ whole genome shotgun (WGS) entry which is preliminary data.</text>
</comment>
<dbReference type="OrthoDB" id="5428245at2759"/>
<evidence type="ECO:0000259" key="3">
    <source>
        <dbReference type="Pfam" id="PF26118"/>
    </source>
</evidence>
<feature type="region of interest" description="Disordered" evidence="2">
    <location>
        <begin position="242"/>
        <end position="296"/>
    </location>
</feature>
<dbReference type="AlphaFoldDB" id="A0A8H8RHS9"/>
<sequence length="591" mass="68857">MSRDPYRSSAGDLGYRSRGGERWDSERFAMERDRDRFGRGERDRFEERDTRIVTRGGGGGSGFGRPRERSVDEVYEHDRFGPRGGYEDDRYEKRERDYYDEPRYERERPPWERERERGPSITIEKEREREYFSPSPPPRRAPIRPGILRRQSSLDTFDRKNTLARFQEREEYGPPARYNREEMRPPPLTPIPLPKTRALGPPPRRFEEREYYDEIKVAEPDFYGDEDFRGYPERVREREIIRRRRHSRSRSRSRSRSKESRPARSVKGSVMGSSRSSSSGSFETVKSEFPKRGKTRMPGRLVDKRAIIDLGYPFEEEGETIIIMKALGRENIDEVIKLSEDYKVDTQSPRLGKRRVSFYLTPRLFAIEVEMHGGRSQAGTIVEEHRTEVFTVPGPAPAPAPPQIFAPPPPPPQEIDIKETTIIEQHRSPSPARSTRSHRSHSRSHHQYGGPVIIDAGPRDESTFVERKREIIERSDPIPVGPLALALPAERHRSKDERSIRAEIKALEAEKEALRAEKRAEKEMRKADRIRRGGHSGRVSETDLVIYDRERDRYDEEVTLVRRERVSEPEGGVRIEKDKKGRMAISVPKYV</sequence>
<feature type="region of interest" description="Disordered" evidence="2">
    <location>
        <begin position="425"/>
        <end position="459"/>
    </location>
</feature>
<organism evidence="4 5">
    <name type="scientific">Lachnellula subtilissima</name>
    <dbReference type="NCBI Taxonomy" id="602034"/>
    <lineage>
        <taxon>Eukaryota</taxon>
        <taxon>Fungi</taxon>
        <taxon>Dikarya</taxon>
        <taxon>Ascomycota</taxon>
        <taxon>Pezizomycotina</taxon>
        <taxon>Leotiomycetes</taxon>
        <taxon>Helotiales</taxon>
        <taxon>Lachnaceae</taxon>
        <taxon>Lachnellula</taxon>
    </lineage>
</organism>
<proteinExistence type="predicted"/>
<gene>
    <name evidence="4" type="ORF">LSUB1_G005387</name>
</gene>
<feature type="compositionally biased region" description="Low complexity" evidence="2">
    <location>
        <begin position="263"/>
        <end position="281"/>
    </location>
</feature>
<evidence type="ECO:0000313" key="4">
    <source>
        <dbReference type="EMBL" id="TVY35200.1"/>
    </source>
</evidence>
<evidence type="ECO:0000256" key="2">
    <source>
        <dbReference type="SAM" id="MobiDB-lite"/>
    </source>
</evidence>
<keyword evidence="1" id="KW-0175">Coiled coil</keyword>
<feature type="compositionally biased region" description="Basic and acidic residues" evidence="2">
    <location>
        <begin position="34"/>
        <end position="52"/>
    </location>
</feature>
<dbReference type="Proteomes" id="UP000462212">
    <property type="component" value="Unassembled WGS sequence"/>
</dbReference>
<feature type="compositionally biased region" description="Basic and acidic residues" evidence="2">
    <location>
        <begin position="156"/>
        <end position="184"/>
    </location>
</feature>
<protein>
    <recommendedName>
        <fullName evidence="3">DUF8035 domain-containing protein</fullName>
    </recommendedName>
</protein>
<feature type="domain" description="DUF8035" evidence="3">
    <location>
        <begin position="291"/>
        <end position="343"/>
    </location>
</feature>
<evidence type="ECO:0000256" key="1">
    <source>
        <dbReference type="SAM" id="Coils"/>
    </source>
</evidence>
<dbReference type="InterPro" id="IPR058348">
    <property type="entry name" value="DUF8035"/>
</dbReference>
<accession>A0A8H8RHS9</accession>
<evidence type="ECO:0000313" key="5">
    <source>
        <dbReference type="Proteomes" id="UP000462212"/>
    </source>
</evidence>
<dbReference type="EMBL" id="QGMJ01000550">
    <property type="protein sequence ID" value="TVY35200.1"/>
    <property type="molecule type" value="Genomic_DNA"/>
</dbReference>
<dbReference type="Pfam" id="PF26118">
    <property type="entry name" value="DUF8035"/>
    <property type="match status" value="1"/>
</dbReference>
<keyword evidence="5" id="KW-1185">Reference proteome</keyword>
<name>A0A8H8RHS9_9HELO</name>
<feature type="coiled-coil region" evidence="1">
    <location>
        <begin position="497"/>
        <end position="527"/>
    </location>
</feature>